<evidence type="ECO:0000313" key="4">
    <source>
        <dbReference type="Proteomes" id="UP000032568"/>
    </source>
</evidence>
<accession>A0AAE9YPN7</accession>
<dbReference type="Proteomes" id="UP000032568">
    <property type="component" value="Chromosome"/>
</dbReference>
<reference evidence="3 4" key="2">
    <citation type="journal article" date="2022" name="Mar. Drugs">
        <title>Bioassay-Guided Fractionation Leads to the Detection of Cholic Acid Generated by the Rare Thalassomonas sp.</title>
        <authorList>
            <person name="Pheiffer F."/>
            <person name="Schneider Y.K."/>
            <person name="Hansen E.H."/>
            <person name="Andersen J.H."/>
            <person name="Isaksson J."/>
            <person name="Busche T."/>
            <person name="R C."/>
            <person name="Kalinowski J."/>
            <person name="Zyl L.V."/>
            <person name="Trindade M."/>
        </authorList>
    </citation>
    <scope>NUCLEOTIDE SEQUENCE [LARGE SCALE GENOMIC DNA]</scope>
    <source>
        <strain evidence="3 4">A5K-106</strain>
    </source>
</reference>
<feature type="transmembrane region" description="Helical" evidence="2">
    <location>
        <begin position="7"/>
        <end position="26"/>
    </location>
</feature>
<evidence type="ECO:0000256" key="2">
    <source>
        <dbReference type="SAM" id="Phobius"/>
    </source>
</evidence>
<dbReference type="EMBL" id="CP059735">
    <property type="protein sequence ID" value="WDD97241.1"/>
    <property type="molecule type" value="Genomic_DNA"/>
</dbReference>
<protein>
    <submittedName>
        <fullName evidence="3">Uncharacterized protein</fullName>
    </submittedName>
</protein>
<evidence type="ECO:0000313" key="3">
    <source>
        <dbReference type="EMBL" id="WDD97241.1"/>
    </source>
</evidence>
<feature type="coiled-coil region" evidence="1">
    <location>
        <begin position="66"/>
        <end position="107"/>
    </location>
</feature>
<keyword evidence="4" id="KW-1185">Reference proteome</keyword>
<keyword evidence="2" id="KW-1133">Transmembrane helix</keyword>
<keyword evidence="2" id="KW-0812">Transmembrane</keyword>
<dbReference type="RefSeq" id="WP_152646686.1">
    <property type="nucleotide sequence ID" value="NZ_CP059735.1"/>
</dbReference>
<name>A0AAE9YPN7_9GAMM</name>
<keyword evidence="1" id="KW-0175">Coiled coil</keyword>
<organism evidence="3 4">
    <name type="scientific">Thalassomonas actiniarum</name>
    <dbReference type="NCBI Taxonomy" id="485447"/>
    <lineage>
        <taxon>Bacteria</taxon>
        <taxon>Pseudomonadati</taxon>
        <taxon>Pseudomonadota</taxon>
        <taxon>Gammaproteobacteria</taxon>
        <taxon>Alteromonadales</taxon>
        <taxon>Colwelliaceae</taxon>
        <taxon>Thalassomonas</taxon>
    </lineage>
</organism>
<proteinExistence type="predicted"/>
<keyword evidence="2" id="KW-0472">Membrane</keyword>
<gene>
    <name evidence="3" type="ORF">SG35_018085</name>
</gene>
<evidence type="ECO:0000256" key="1">
    <source>
        <dbReference type="SAM" id="Coils"/>
    </source>
</evidence>
<sequence>MKKSYVWFLYYLGCVLLFSFVYWGIWLHKPDRFIINPQLNMHPFQSIEDFLWEDKPEYQTRFHVDLSKYKTEYDAYYLKISEAEQQILNIERELKNLEVRLLDLDKKRNSEVDFNFKKYDEEKLKPFKDAEEALQKQLTALEVQLPKEVKTEADLDIIKKVGDKRVELAKARYQTAVQATINSEVLLQNIAGFMSDETWTGYRDVSEMRKKLHQKRYKYEVVIGDTRVKAIDVLKNDIELIRGRVGWADFVFLVLVFQQQQRLGT</sequence>
<dbReference type="AlphaFoldDB" id="A0AAE9YPN7"/>
<reference evidence="3 4" key="1">
    <citation type="journal article" date="2015" name="Genome Announc.">
        <title>Draft Genome Sequences of Marine Isolates of Thalassomonas viridans and Thalassomonas actiniarum.</title>
        <authorList>
            <person name="Olonade I."/>
            <person name="van Zyl L.J."/>
            <person name="Trindade M."/>
        </authorList>
    </citation>
    <scope>NUCLEOTIDE SEQUENCE [LARGE SCALE GENOMIC DNA]</scope>
    <source>
        <strain evidence="3 4">A5K-106</strain>
    </source>
</reference>
<dbReference type="KEGG" id="tact:SG35_018085"/>